<gene>
    <name evidence="3" type="ORF">AF335_18255</name>
    <name evidence="2" type="ORF">FHS36_004737</name>
</gene>
<evidence type="ECO:0000313" key="2">
    <source>
        <dbReference type="EMBL" id="MBB5121283.1"/>
    </source>
</evidence>
<name>A0A2N8NUR7_STREU</name>
<evidence type="ECO:0000313" key="4">
    <source>
        <dbReference type="Proteomes" id="UP000235945"/>
    </source>
</evidence>
<dbReference type="RefSeq" id="WP_102919489.1">
    <property type="nucleotide sequence ID" value="NZ_JACHJF010000017.1"/>
</dbReference>
<reference evidence="4" key="1">
    <citation type="submission" date="2015-07" db="EMBL/GenBank/DDBJ databases">
        <authorList>
            <person name="Graham D.E."/>
            <person name="Giannone R.J."/>
            <person name="Gulvik C.A."/>
            <person name="Hettich R.L."/>
            <person name="Klingeman D.M."/>
            <person name="Mahan K.M."/>
            <person name="Parry R.J."/>
            <person name="Spain J.C."/>
        </authorList>
    </citation>
    <scope>NUCLEOTIDE SEQUENCE [LARGE SCALE GENOMIC DNA]</scope>
    <source>
        <strain evidence="4">ATCC 27428</strain>
    </source>
</reference>
<dbReference type="Proteomes" id="UP000235945">
    <property type="component" value="Unassembled WGS sequence"/>
</dbReference>
<keyword evidence="1" id="KW-1133">Transmembrane helix</keyword>
<feature type="transmembrane region" description="Helical" evidence="1">
    <location>
        <begin position="23"/>
        <end position="41"/>
    </location>
</feature>
<keyword evidence="4" id="KW-1185">Reference proteome</keyword>
<dbReference type="EMBL" id="LGUI01000005">
    <property type="protein sequence ID" value="PNE32511.1"/>
    <property type="molecule type" value="Genomic_DNA"/>
</dbReference>
<organism evidence="3 4">
    <name type="scientific">Streptomyces eurocidicus</name>
    <name type="common">Streptoverticillium eurocidicus</name>
    <dbReference type="NCBI Taxonomy" id="66423"/>
    <lineage>
        <taxon>Bacteria</taxon>
        <taxon>Bacillati</taxon>
        <taxon>Actinomycetota</taxon>
        <taxon>Actinomycetes</taxon>
        <taxon>Kitasatosporales</taxon>
        <taxon>Streptomycetaceae</taxon>
        <taxon>Streptomyces</taxon>
    </lineage>
</organism>
<dbReference type="Proteomes" id="UP000528608">
    <property type="component" value="Unassembled WGS sequence"/>
</dbReference>
<keyword evidence="1" id="KW-0812">Transmembrane</keyword>
<dbReference type="AlphaFoldDB" id="A0A2N8NUR7"/>
<evidence type="ECO:0000313" key="3">
    <source>
        <dbReference type="EMBL" id="PNE32511.1"/>
    </source>
</evidence>
<accession>A0A2N8NUR7</accession>
<sequence>MPEGRHRAPDHGPSNPVHRDSGGIALAVLALLGLAGPAWILRGQAADLLSAEWPTALSVPDVTEPTP</sequence>
<proteinExistence type="predicted"/>
<reference evidence="3" key="2">
    <citation type="submission" date="2015-07" db="EMBL/GenBank/DDBJ databases">
        <authorList>
            <person name="Noorani M."/>
        </authorList>
    </citation>
    <scope>NUCLEOTIDE SEQUENCE [LARGE SCALE GENOMIC DNA]</scope>
    <source>
        <strain evidence="3">ATCC 27428</strain>
    </source>
</reference>
<evidence type="ECO:0000313" key="5">
    <source>
        <dbReference type="Proteomes" id="UP000528608"/>
    </source>
</evidence>
<keyword evidence="1" id="KW-0472">Membrane</keyword>
<evidence type="ECO:0000256" key="1">
    <source>
        <dbReference type="SAM" id="Phobius"/>
    </source>
</evidence>
<comment type="caution">
    <text evidence="3">The sequence shown here is derived from an EMBL/GenBank/DDBJ whole genome shotgun (WGS) entry which is preliminary data.</text>
</comment>
<reference evidence="2 5" key="3">
    <citation type="submission" date="2020-08" db="EMBL/GenBank/DDBJ databases">
        <title>Genomic Encyclopedia of Type Strains, Phase III (KMG-III): the genomes of soil and plant-associated and newly described type strains.</title>
        <authorList>
            <person name="Whitman W."/>
        </authorList>
    </citation>
    <scope>NUCLEOTIDE SEQUENCE [LARGE SCALE GENOMIC DNA]</scope>
    <source>
        <strain evidence="2 5">CECT 3259</strain>
    </source>
</reference>
<protein>
    <submittedName>
        <fullName evidence="3">Uncharacterized protein</fullName>
    </submittedName>
</protein>
<dbReference type="EMBL" id="JACHJF010000017">
    <property type="protein sequence ID" value="MBB5121283.1"/>
    <property type="molecule type" value="Genomic_DNA"/>
</dbReference>